<dbReference type="AlphaFoldDB" id="A0A4Y2JP80"/>
<name>A0A4Y2JP80_ARAVE</name>
<comment type="caution">
    <text evidence="2">The sequence shown here is derived from an EMBL/GenBank/DDBJ whole genome shotgun (WGS) entry which is preliminary data.</text>
</comment>
<accession>A0A4Y2JP80</accession>
<protein>
    <submittedName>
        <fullName evidence="2">Uncharacterized protein</fullName>
    </submittedName>
</protein>
<evidence type="ECO:0000256" key="1">
    <source>
        <dbReference type="SAM" id="MobiDB-lite"/>
    </source>
</evidence>
<proteinExistence type="predicted"/>
<organism evidence="2 3">
    <name type="scientific">Araneus ventricosus</name>
    <name type="common">Orbweaver spider</name>
    <name type="synonym">Epeira ventricosa</name>
    <dbReference type="NCBI Taxonomy" id="182803"/>
    <lineage>
        <taxon>Eukaryota</taxon>
        <taxon>Metazoa</taxon>
        <taxon>Ecdysozoa</taxon>
        <taxon>Arthropoda</taxon>
        <taxon>Chelicerata</taxon>
        <taxon>Arachnida</taxon>
        <taxon>Araneae</taxon>
        <taxon>Araneomorphae</taxon>
        <taxon>Entelegynae</taxon>
        <taxon>Araneoidea</taxon>
        <taxon>Araneidae</taxon>
        <taxon>Araneus</taxon>
    </lineage>
</organism>
<evidence type="ECO:0000313" key="2">
    <source>
        <dbReference type="EMBL" id="GBM91142.1"/>
    </source>
</evidence>
<dbReference type="EMBL" id="BGPR01111110">
    <property type="protein sequence ID" value="GBM91142.1"/>
    <property type="molecule type" value="Genomic_DNA"/>
</dbReference>
<gene>
    <name evidence="2" type="ORF">AVEN_58899_1</name>
</gene>
<sequence length="130" mass="14570">MPGQNTAPLHDAITTAEPYVLTDGRTPHKQKGIIQNSSFNLWNFKCQDRTPATVPDADYEQLNGMFYETREHTNKHDIIQNLLSIYANHNTRTEHRPHAPVPDAITQLTAGSMQAGTRQTRGTCRPKSSS</sequence>
<evidence type="ECO:0000313" key="3">
    <source>
        <dbReference type="Proteomes" id="UP000499080"/>
    </source>
</evidence>
<dbReference type="Proteomes" id="UP000499080">
    <property type="component" value="Unassembled WGS sequence"/>
</dbReference>
<keyword evidence="3" id="KW-1185">Reference proteome</keyword>
<feature type="region of interest" description="Disordered" evidence="1">
    <location>
        <begin position="111"/>
        <end position="130"/>
    </location>
</feature>
<reference evidence="2 3" key="1">
    <citation type="journal article" date="2019" name="Sci. Rep.">
        <title>Orb-weaving spider Araneus ventricosus genome elucidates the spidroin gene catalogue.</title>
        <authorList>
            <person name="Kono N."/>
            <person name="Nakamura H."/>
            <person name="Ohtoshi R."/>
            <person name="Moran D.A.P."/>
            <person name="Shinohara A."/>
            <person name="Yoshida Y."/>
            <person name="Fujiwara M."/>
            <person name="Mori M."/>
            <person name="Tomita M."/>
            <person name="Arakawa K."/>
        </authorList>
    </citation>
    <scope>NUCLEOTIDE SEQUENCE [LARGE SCALE GENOMIC DNA]</scope>
</reference>